<protein>
    <submittedName>
        <fullName evidence="6">Epoxide hydrolase</fullName>
    </submittedName>
</protein>
<dbReference type="EMBL" id="JABWDU010000011">
    <property type="protein sequence ID" value="NVD42898.1"/>
    <property type="molecule type" value="Genomic_DNA"/>
</dbReference>
<dbReference type="PANTHER" id="PTHR21661:SF35">
    <property type="entry name" value="EPOXIDE HYDROLASE"/>
    <property type="match status" value="1"/>
</dbReference>
<dbReference type="InterPro" id="IPR010497">
    <property type="entry name" value="Epoxide_hydro_N"/>
</dbReference>
<keyword evidence="3 6" id="KW-0378">Hydrolase</keyword>
<accession>A0A7Y6QC22</accession>
<feature type="domain" description="Epoxide hydrolase N-terminal" evidence="5">
    <location>
        <begin position="53"/>
        <end position="157"/>
    </location>
</feature>
<feature type="active site" description="Proton acceptor" evidence="4">
    <location>
        <position position="418"/>
    </location>
</feature>
<dbReference type="PIRSF" id="PIRSF001112">
    <property type="entry name" value="Epoxide_hydrolase"/>
    <property type="match status" value="1"/>
</dbReference>
<dbReference type="PANTHER" id="PTHR21661">
    <property type="entry name" value="EPOXIDE HYDROLASE 1-RELATED"/>
    <property type="match status" value="1"/>
</dbReference>
<reference evidence="6 7" key="1">
    <citation type="submission" date="2020-06" db="EMBL/GenBank/DDBJ databases">
        <authorList>
            <person name="Grouzdev D.S."/>
        </authorList>
    </citation>
    <scope>NUCLEOTIDE SEQUENCE [LARGE SCALE GENOMIC DNA]</scope>
    <source>
        <strain evidence="6 7">HO-A22</strain>
    </source>
</reference>
<dbReference type="Pfam" id="PF06441">
    <property type="entry name" value="EHN"/>
    <property type="match status" value="1"/>
</dbReference>
<comment type="similarity">
    <text evidence="1">Belongs to the peptidase S33 family.</text>
</comment>
<sequence length="440" mass="48380">MKQSNTLTRSLSRRGLLLGAGAIAMLPAVVPMLANASAVGSMRSTGSSVGDEIRPFRAEIAQSELDDLRKRIIATRWPSAETVVDRTQGSQLAKMKELADYWAHRYDWRKAETKLNAFPQFMTRIDGVDVHFIHVKSKHADALPLIITHGWPGSVFELLNIIAPLTDPTSHGGTAADAFHLVIPSVPGFGFSSIPTEGGWNPARIATTWDVLMKRLGYASYVSQGGDWGAIICDALGRIAPEGLRGIHVNRVERGTTFPPDVSKALRNGDPAPKHLNEEQTDVFNQARDFLNNGFGYAAIMGTRPQTIGYGLSDSPMGLAAWAYDKFADWVLTRGDPEASFTRDELLDNITLYWLTNTGSSSSRIYWENSAAPKQTKPITVPTGVTVFPGEVYKPPKEWAMRAYPNLIYYNKVTVGGHFAALEEPDAFSQEVRAAFRSLR</sequence>
<dbReference type="GO" id="GO:0004301">
    <property type="term" value="F:epoxide hydrolase activity"/>
    <property type="evidence" value="ECO:0007669"/>
    <property type="project" value="TreeGrafter"/>
</dbReference>
<evidence type="ECO:0000256" key="4">
    <source>
        <dbReference type="PIRSR" id="PIRSR001112-1"/>
    </source>
</evidence>
<dbReference type="Proteomes" id="UP000520198">
    <property type="component" value="Unassembled WGS sequence"/>
</dbReference>
<evidence type="ECO:0000256" key="2">
    <source>
        <dbReference type="ARBA" id="ARBA00022797"/>
    </source>
</evidence>
<dbReference type="InterPro" id="IPR016292">
    <property type="entry name" value="Epoxide_hydrolase"/>
</dbReference>
<dbReference type="AlphaFoldDB" id="A0A7Y6QC22"/>
<proteinExistence type="inferred from homology"/>
<keyword evidence="2" id="KW-0058">Aromatic hydrocarbons catabolism</keyword>
<evidence type="ECO:0000256" key="3">
    <source>
        <dbReference type="ARBA" id="ARBA00022801"/>
    </source>
</evidence>
<dbReference type="RefSeq" id="WP_176356241.1">
    <property type="nucleotide sequence ID" value="NZ_JABWDU010000011.1"/>
</dbReference>
<name>A0A7Y6QC22_9HYPH</name>
<dbReference type="SUPFAM" id="SSF53474">
    <property type="entry name" value="alpha/beta-Hydrolases"/>
    <property type="match status" value="1"/>
</dbReference>
<dbReference type="InterPro" id="IPR006311">
    <property type="entry name" value="TAT_signal"/>
</dbReference>
<comment type="caution">
    <text evidence="6">The sequence shown here is derived from an EMBL/GenBank/DDBJ whole genome shotgun (WGS) entry which is preliminary data.</text>
</comment>
<dbReference type="PROSITE" id="PS51318">
    <property type="entry name" value="TAT"/>
    <property type="match status" value="1"/>
</dbReference>
<dbReference type="GO" id="GO:0097176">
    <property type="term" value="P:epoxide metabolic process"/>
    <property type="evidence" value="ECO:0007669"/>
    <property type="project" value="TreeGrafter"/>
</dbReference>
<evidence type="ECO:0000313" key="6">
    <source>
        <dbReference type="EMBL" id="NVD42898.1"/>
    </source>
</evidence>
<evidence type="ECO:0000256" key="1">
    <source>
        <dbReference type="ARBA" id="ARBA00010088"/>
    </source>
</evidence>
<dbReference type="InterPro" id="IPR000639">
    <property type="entry name" value="Epox_hydrolase-like"/>
</dbReference>
<gene>
    <name evidence="6" type="ORF">HT585_28940</name>
</gene>
<evidence type="ECO:0000259" key="5">
    <source>
        <dbReference type="Pfam" id="PF06441"/>
    </source>
</evidence>
<dbReference type="PRINTS" id="PR00412">
    <property type="entry name" value="EPOXHYDRLASE"/>
</dbReference>
<evidence type="ECO:0000313" key="7">
    <source>
        <dbReference type="Proteomes" id="UP000520198"/>
    </source>
</evidence>
<keyword evidence="7" id="KW-1185">Reference proteome</keyword>
<dbReference type="Gene3D" id="3.40.50.1820">
    <property type="entry name" value="alpha/beta hydrolase"/>
    <property type="match status" value="1"/>
</dbReference>
<dbReference type="InterPro" id="IPR029058">
    <property type="entry name" value="AB_hydrolase_fold"/>
</dbReference>
<feature type="active site" description="Nucleophile" evidence="4">
    <location>
        <position position="227"/>
    </location>
</feature>
<organism evidence="6 7">
    <name type="scientific">Ensifer oleiphilus</name>
    <dbReference type="NCBI Taxonomy" id="2742698"/>
    <lineage>
        <taxon>Bacteria</taxon>
        <taxon>Pseudomonadati</taxon>
        <taxon>Pseudomonadota</taxon>
        <taxon>Alphaproteobacteria</taxon>
        <taxon>Hyphomicrobiales</taxon>
        <taxon>Rhizobiaceae</taxon>
        <taxon>Sinorhizobium/Ensifer group</taxon>
        <taxon>Ensifer</taxon>
    </lineage>
</organism>
<feature type="active site" description="Proton donor" evidence="4">
    <location>
        <position position="366"/>
    </location>
</feature>